<dbReference type="GO" id="GO:0000166">
    <property type="term" value="F:nucleotide binding"/>
    <property type="evidence" value="ECO:0007669"/>
    <property type="project" value="UniProtKB-KW"/>
</dbReference>
<proteinExistence type="inferred from homology"/>
<comment type="caution">
    <text evidence="6">The sequence shown here is derived from an EMBL/GenBank/DDBJ whole genome shotgun (WGS) entry which is preliminary data.</text>
</comment>
<feature type="binding site" evidence="4">
    <location>
        <position position="114"/>
    </location>
    <ligand>
        <name>a divalent metal cation</name>
        <dbReference type="ChEBI" id="CHEBI:60240"/>
    </ligand>
</feature>
<dbReference type="EC" id="3.1.3.5" evidence="4"/>
<dbReference type="InterPro" id="IPR036523">
    <property type="entry name" value="SurE-like_sf"/>
</dbReference>
<evidence type="ECO:0000259" key="5">
    <source>
        <dbReference type="Pfam" id="PF01975"/>
    </source>
</evidence>
<accession>A0A7C2ULA9</accession>
<keyword evidence="4" id="KW-0963">Cytoplasm</keyword>
<evidence type="ECO:0000256" key="2">
    <source>
        <dbReference type="ARBA" id="ARBA00022723"/>
    </source>
</evidence>
<dbReference type="GO" id="GO:0005737">
    <property type="term" value="C:cytoplasm"/>
    <property type="evidence" value="ECO:0007669"/>
    <property type="project" value="UniProtKB-SubCell"/>
</dbReference>
<keyword evidence="2 4" id="KW-0479">Metal-binding</keyword>
<dbReference type="EMBL" id="DSFE01000061">
    <property type="protein sequence ID" value="HEU97769.1"/>
    <property type="molecule type" value="Genomic_DNA"/>
</dbReference>
<dbReference type="HAMAP" id="MF_00060">
    <property type="entry name" value="SurE"/>
    <property type="match status" value="1"/>
</dbReference>
<feature type="binding site" evidence="4">
    <location>
        <position position="29"/>
    </location>
    <ligand>
        <name>a divalent metal cation</name>
        <dbReference type="ChEBI" id="CHEBI:60240"/>
    </ligand>
</feature>
<feature type="binding site" evidence="4">
    <location>
        <position position="59"/>
    </location>
    <ligand>
        <name>a divalent metal cation</name>
        <dbReference type="ChEBI" id="CHEBI:60240"/>
    </ligand>
</feature>
<dbReference type="Proteomes" id="UP000885664">
    <property type="component" value="Unassembled WGS sequence"/>
</dbReference>
<evidence type="ECO:0000256" key="4">
    <source>
        <dbReference type="HAMAP-Rule" id="MF_00060"/>
    </source>
</evidence>
<keyword evidence="3 4" id="KW-0378">Hydrolase</keyword>
<dbReference type="NCBIfam" id="TIGR00087">
    <property type="entry name" value="surE"/>
    <property type="match status" value="1"/>
</dbReference>
<evidence type="ECO:0000313" key="6">
    <source>
        <dbReference type="EMBL" id="HEU97769.1"/>
    </source>
</evidence>
<gene>
    <name evidence="4 6" type="primary">surE</name>
    <name evidence="6" type="ORF">ENO36_02805</name>
</gene>
<dbReference type="Gene3D" id="3.40.1210.10">
    <property type="entry name" value="Survival protein SurE-like phosphatase/nucleotidase"/>
    <property type="match status" value="1"/>
</dbReference>
<feature type="domain" description="Survival protein SurE-like phosphatase/nucleotidase" evidence="5">
    <location>
        <begin position="23"/>
        <end position="210"/>
    </location>
</feature>
<comment type="subcellular location">
    <subcellularLocation>
        <location evidence="4">Cytoplasm</location>
    </subcellularLocation>
</comment>
<name>A0A7C2ULA9_9CREN</name>
<dbReference type="Pfam" id="PF01975">
    <property type="entry name" value="SurE"/>
    <property type="match status" value="1"/>
</dbReference>
<evidence type="ECO:0000256" key="3">
    <source>
        <dbReference type="ARBA" id="ARBA00022801"/>
    </source>
</evidence>
<dbReference type="InterPro" id="IPR030048">
    <property type="entry name" value="SurE"/>
</dbReference>
<protein>
    <recommendedName>
        <fullName evidence="4">5'-nucleotidase SurE</fullName>
        <ecNumber evidence="4">3.1.3.5</ecNumber>
    </recommendedName>
    <alternativeName>
        <fullName evidence="4">Nucleoside 5'-monophosphate phosphohydrolase</fullName>
    </alternativeName>
</protein>
<dbReference type="NCBIfam" id="NF010544">
    <property type="entry name" value="PRK13934.1"/>
    <property type="match status" value="1"/>
</dbReference>
<dbReference type="PANTHER" id="PTHR30457">
    <property type="entry name" value="5'-NUCLEOTIDASE SURE"/>
    <property type="match status" value="1"/>
</dbReference>
<reference evidence="6" key="1">
    <citation type="journal article" date="2020" name="mSystems">
        <title>Genome- and Community-Level Interaction Insights into Carbon Utilization and Element Cycling Functions of Hydrothermarchaeota in Hydrothermal Sediment.</title>
        <authorList>
            <person name="Zhou Z."/>
            <person name="Liu Y."/>
            <person name="Xu W."/>
            <person name="Pan J."/>
            <person name="Luo Z.H."/>
            <person name="Li M."/>
        </authorList>
    </citation>
    <scope>NUCLEOTIDE SEQUENCE [LARGE SCALE GENOMIC DNA]</scope>
    <source>
        <strain evidence="6">SpSt-1259</strain>
    </source>
</reference>
<dbReference type="PANTHER" id="PTHR30457:SF0">
    <property type="entry name" value="PHOSPHATASE, PUTATIVE (AFU_ORTHOLOGUE AFUA_4G01070)-RELATED"/>
    <property type="match status" value="1"/>
</dbReference>
<dbReference type="GO" id="GO:0008253">
    <property type="term" value="F:5'-nucleotidase activity"/>
    <property type="evidence" value="ECO:0007669"/>
    <property type="project" value="UniProtKB-UniRule"/>
</dbReference>
<comment type="function">
    <text evidence="4">Nucleotidase that shows phosphatase activity on nucleoside 5'-monophosphates.</text>
</comment>
<comment type="similarity">
    <text evidence="1 4">Belongs to the SurE nucleotidase family.</text>
</comment>
<dbReference type="GO" id="GO:0046872">
    <property type="term" value="F:metal ion binding"/>
    <property type="evidence" value="ECO:0007669"/>
    <property type="project" value="UniProtKB-UniRule"/>
</dbReference>
<evidence type="ECO:0000256" key="1">
    <source>
        <dbReference type="ARBA" id="ARBA00011062"/>
    </source>
</evidence>
<keyword evidence="4" id="KW-0547">Nucleotide-binding</keyword>
<sequence length="287" mass="31548">MYTRDLFKSGAITRGCPALKKRIVITNDDGVYSPGLKMLHDSVSDLGEVHVIAPETPKSSTGLGLTLHKPLRVMRVKLWNEKSIIAVSGTPSDIIHISVHILNGKPDLVLSGINVGDNTSLQVILSSGTVGAAMQASLLGIPSVAFSADVKSPEEFMRRNYRRALEIVTRTIAEHLLEKGMPKGFDLISVNFPSVIGKKTKVKIAKPARIRFAQYTERRIDPQGRPYFWIYGEPTSPEEGTDAYIVLVEKNIALTPISLNLSSCSGSEDDAEPLRERAEENLREKML</sequence>
<comment type="cofactor">
    <cofactor evidence="4">
        <name>a divalent metal cation</name>
        <dbReference type="ChEBI" id="CHEBI:60240"/>
    </cofactor>
    <text evidence="4">Binds 1 divalent metal cation per subunit.</text>
</comment>
<organism evidence="6">
    <name type="scientific">Fervidicoccus fontis</name>
    <dbReference type="NCBI Taxonomy" id="683846"/>
    <lineage>
        <taxon>Archaea</taxon>
        <taxon>Thermoproteota</taxon>
        <taxon>Thermoprotei</taxon>
        <taxon>Fervidicoccales</taxon>
        <taxon>Fervidicoccaceae</taxon>
        <taxon>Fervidicoccus</taxon>
    </lineage>
</organism>
<dbReference type="InterPro" id="IPR002828">
    <property type="entry name" value="SurE-like_Pase/nucleotidase"/>
</dbReference>
<dbReference type="AlphaFoldDB" id="A0A7C2ULA9"/>
<feature type="binding site" evidence="4">
    <location>
        <position position="28"/>
    </location>
    <ligand>
        <name>a divalent metal cation</name>
        <dbReference type="ChEBI" id="CHEBI:60240"/>
    </ligand>
</feature>
<comment type="catalytic activity">
    <reaction evidence="4">
        <text>a ribonucleoside 5'-phosphate + H2O = a ribonucleoside + phosphate</text>
        <dbReference type="Rhea" id="RHEA:12484"/>
        <dbReference type="ChEBI" id="CHEBI:15377"/>
        <dbReference type="ChEBI" id="CHEBI:18254"/>
        <dbReference type="ChEBI" id="CHEBI:43474"/>
        <dbReference type="ChEBI" id="CHEBI:58043"/>
        <dbReference type="EC" id="3.1.3.5"/>
    </reaction>
</comment>
<dbReference type="SUPFAM" id="SSF64167">
    <property type="entry name" value="SurE-like"/>
    <property type="match status" value="1"/>
</dbReference>